<name>A0A1J0GPQ9_9CAUD</name>
<proteinExistence type="predicted"/>
<gene>
    <name evidence="1" type="ORF">SEA_SUPERGREY_73</name>
</gene>
<sequence>MKHIVMFSGGIGSWAAAKRVTDTHGPENVTLLFADTAGDGTEPFLGEDPDCYRFIRESAAQLGANLVWLKEGRNIWQVFHDRRFLGNSRQANCSTELKQKPCRAWLNEHCDPQDTTVYIGIDWSEEHRKPAIEKAYAPYKVGFPMTEPPYMDKQQMLEWCQSEGVTPPRMYREGWAHANCQAGCVRAGKAHWRKLLTLYPERYLYHEQREQELRDYLGKEVSPKVEQLVLSAVFDAFPERPQRERNLLRPFVFGEFFSGEATTPPDIVRVVISAGVGQDRHVCDVFVV</sequence>
<evidence type="ECO:0008006" key="3">
    <source>
        <dbReference type="Google" id="ProtNLM"/>
    </source>
</evidence>
<dbReference type="SUPFAM" id="SSF52402">
    <property type="entry name" value="Adenine nucleotide alpha hydrolases-like"/>
    <property type="match status" value="1"/>
</dbReference>
<organism evidence="1 2">
    <name type="scientific">Mycobacterium phage SuperGrey</name>
    <dbReference type="NCBI Taxonomy" id="1913038"/>
    <lineage>
        <taxon>Viruses</taxon>
        <taxon>Duplodnaviria</taxon>
        <taxon>Heunggongvirae</taxon>
        <taxon>Uroviricota</taxon>
        <taxon>Caudoviricetes</taxon>
        <taxon>Gracegardnervirinae</taxon>
        <taxon>Cheoctovirus</taxon>
        <taxon>Cheoctovirus supergrey</taxon>
    </lineage>
</organism>
<dbReference type="Proteomes" id="UP000222555">
    <property type="component" value="Genome"/>
</dbReference>
<dbReference type="InterPro" id="IPR014729">
    <property type="entry name" value="Rossmann-like_a/b/a_fold"/>
</dbReference>
<dbReference type="EMBL" id="KX808131">
    <property type="protein sequence ID" value="APC43566.1"/>
    <property type="molecule type" value="Genomic_DNA"/>
</dbReference>
<accession>A0A1J0GPQ9</accession>
<evidence type="ECO:0000313" key="1">
    <source>
        <dbReference type="EMBL" id="APC43566.1"/>
    </source>
</evidence>
<reference evidence="2" key="1">
    <citation type="submission" date="2016-08" db="EMBL/GenBank/DDBJ databases">
        <authorList>
            <person name="Seilhamer J.J."/>
        </authorList>
    </citation>
    <scope>NUCLEOTIDE SEQUENCE [LARGE SCALE GENOMIC DNA]</scope>
</reference>
<protein>
    <recommendedName>
        <fullName evidence="3">PAPS reductase-like domain protein</fullName>
    </recommendedName>
</protein>
<dbReference type="Gene3D" id="3.40.50.620">
    <property type="entry name" value="HUPs"/>
    <property type="match status" value="1"/>
</dbReference>
<keyword evidence="2" id="KW-1185">Reference proteome</keyword>
<evidence type="ECO:0000313" key="2">
    <source>
        <dbReference type="Proteomes" id="UP000222555"/>
    </source>
</evidence>